<dbReference type="Pfam" id="PF16930">
    <property type="entry name" value="Porin_5"/>
    <property type="match status" value="1"/>
</dbReference>
<evidence type="ECO:0000313" key="4">
    <source>
        <dbReference type="Proteomes" id="UP000676649"/>
    </source>
</evidence>
<protein>
    <submittedName>
        <fullName evidence="3">Porin</fullName>
    </submittedName>
</protein>
<dbReference type="KEGG" id="mpad:KEF85_09310"/>
<feature type="compositionally biased region" description="Polar residues" evidence="1">
    <location>
        <begin position="60"/>
        <end position="77"/>
    </location>
</feature>
<dbReference type="EMBL" id="CP073754">
    <property type="protein sequence ID" value="QWF69578.1"/>
    <property type="molecule type" value="Genomic_DNA"/>
</dbReference>
<feature type="region of interest" description="Disordered" evidence="1">
    <location>
        <begin position="60"/>
        <end position="85"/>
    </location>
</feature>
<dbReference type="RefSeq" id="WP_215579813.1">
    <property type="nucleotide sequence ID" value="NZ_CP073754.1"/>
</dbReference>
<reference evidence="3" key="1">
    <citation type="submission" date="2021-04" db="EMBL/GenBank/DDBJ databases">
        <title>Draft genome sequence data of methanotrophic Methylovulum sp. strain S1L and Methylomonas sp. strain S2AM isolated from boreal lake water columns.</title>
        <authorList>
            <person name="Rissanen A.J."/>
            <person name="Mangayil R."/>
            <person name="Svenning M.M."/>
            <person name="Khanongnuch R."/>
        </authorList>
    </citation>
    <scope>NUCLEOTIDE SEQUENCE</scope>
    <source>
        <strain evidence="3">S2AM</strain>
    </source>
</reference>
<name>A0A975MKK7_9GAMM</name>
<sequence length="605" mass="66626">MKTVSKTLLLLAAGTWLANANAEQAEEILKVKKSTFVNLVDLLVQRGVINQQEASGLVTAAQQEAASTEDASQSPQAANAKPGLAPEAAGVEGVDAAGQPKNALKSKHVSYIPEFVKKEIRDQVRAELKSEVVQEVKQDAKSEGWGVPGALPEWVSAIHPTFDARVRFQNNFFDNNNAPAYNYLNINAFGLNSNNGQGLTTAISRSPNGPNYGYLNNTKNQLLIRERLRLGFEANIADGLKAGVRFATSNIYNPVSNDQTLGNTGQSYQFAIDRSYLQYDYLDSNKTSWFSLYGGRIINPFLSTDVVFDPDLSFEGVAGSFRFHMNENDPVVRGYKAANPTGRVGINQGQQTPDSVFLTLGVFPIQSVNFASTSKWLYAGQLGADWLVFGGSRFNIAGSYYDFENISGRYNSATGTGHEFDWTAPQFMQRGNSMVAITDINSAHGTVCTDSVGCLFGLASGFKIFNATAVYDYTYSGQTHVLLTADYANNLGFNQQQIYAQFHKNIAPRTSAFQVRLDVGRQQIMRFGDWNMNFAYRYIQRDAVLDAFTDSQFHNGGTDAKGWVVGTQYGLAKNTWVNMQWYSTEAIDGPKYTVDTLNLDVNARF</sequence>
<dbReference type="AlphaFoldDB" id="A0A975MKK7"/>
<accession>A0A975MKK7</accession>
<feature type="signal peptide" evidence="2">
    <location>
        <begin position="1"/>
        <end position="25"/>
    </location>
</feature>
<proteinExistence type="predicted"/>
<evidence type="ECO:0000256" key="2">
    <source>
        <dbReference type="SAM" id="SignalP"/>
    </source>
</evidence>
<evidence type="ECO:0000313" key="3">
    <source>
        <dbReference type="EMBL" id="QWF69578.1"/>
    </source>
</evidence>
<evidence type="ECO:0000256" key="1">
    <source>
        <dbReference type="SAM" id="MobiDB-lite"/>
    </source>
</evidence>
<keyword evidence="2" id="KW-0732">Signal</keyword>
<keyword evidence="4" id="KW-1185">Reference proteome</keyword>
<dbReference type="Proteomes" id="UP000676649">
    <property type="component" value="Chromosome"/>
</dbReference>
<gene>
    <name evidence="3" type="ORF">KEF85_09310</name>
</gene>
<dbReference type="InterPro" id="IPR032638">
    <property type="entry name" value="Porin_5"/>
</dbReference>
<feature type="chain" id="PRO_5038136398" evidence="2">
    <location>
        <begin position="26"/>
        <end position="605"/>
    </location>
</feature>
<organism evidence="3 4">
    <name type="scientific">Methylomonas paludis</name>
    <dbReference type="NCBI Taxonomy" id="1173101"/>
    <lineage>
        <taxon>Bacteria</taxon>
        <taxon>Pseudomonadati</taxon>
        <taxon>Pseudomonadota</taxon>
        <taxon>Gammaproteobacteria</taxon>
        <taxon>Methylococcales</taxon>
        <taxon>Methylococcaceae</taxon>
        <taxon>Methylomonas</taxon>
    </lineage>
</organism>